<evidence type="ECO:0000256" key="1">
    <source>
        <dbReference type="SAM" id="MobiDB-lite"/>
    </source>
</evidence>
<dbReference type="AlphaFoldDB" id="A0AB34GSP4"/>
<name>A0AB34GSP4_ESCRO</name>
<feature type="compositionally biased region" description="Polar residues" evidence="1">
    <location>
        <begin position="28"/>
        <end position="41"/>
    </location>
</feature>
<evidence type="ECO:0000313" key="2">
    <source>
        <dbReference type="EMBL" id="KAJ8783476.1"/>
    </source>
</evidence>
<accession>A0AB34GSP4</accession>
<evidence type="ECO:0000313" key="3">
    <source>
        <dbReference type="Proteomes" id="UP001159641"/>
    </source>
</evidence>
<feature type="compositionally biased region" description="Basic and acidic residues" evidence="1">
    <location>
        <begin position="116"/>
        <end position="125"/>
    </location>
</feature>
<feature type="region of interest" description="Disordered" evidence="1">
    <location>
        <begin position="1"/>
        <end position="127"/>
    </location>
</feature>
<proteinExistence type="predicted"/>
<gene>
    <name evidence="2" type="ORF">J1605_009181</name>
</gene>
<dbReference type="EMBL" id="JAIQCJ010002084">
    <property type="protein sequence ID" value="KAJ8783476.1"/>
    <property type="molecule type" value="Genomic_DNA"/>
</dbReference>
<feature type="compositionally biased region" description="Low complexity" evidence="1">
    <location>
        <begin position="85"/>
        <end position="96"/>
    </location>
</feature>
<keyword evidence="3" id="KW-1185">Reference proteome</keyword>
<dbReference type="Proteomes" id="UP001159641">
    <property type="component" value="Unassembled WGS sequence"/>
</dbReference>
<comment type="caution">
    <text evidence="2">The sequence shown here is derived from an EMBL/GenBank/DDBJ whole genome shotgun (WGS) entry which is preliminary data.</text>
</comment>
<reference evidence="2 3" key="1">
    <citation type="submission" date="2022-11" db="EMBL/GenBank/DDBJ databases">
        <title>Whole genome sequence of Eschrichtius robustus ER-17-0199.</title>
        <authorList>
            <person name="Bruniche-Olsen A."/>
            <person name="Black A.N."/>
            <person name="Fields C.J."/>
            <person name="Walden K."/>
            <person name="Dewoody J.A."/>
        </authorList>
    </citation>
    <scope>NUCLEOTIDE SEQUENCE [LARGE SCALE GENOMIC DNA]</scope>
    <source>
        <strain evidence="2">ER-17-0199</strain>
        <tissue evidence="2">Blubber</tissue>
    </source>
</reference>
<sequence>MRHSRHSVPPPASSGSPTPQERRFGPDSLTTVSPATGTVPGTWQVRGGTPTSWPPPGARPLGGSPSQPARRGSVRFRAEGGVGRPSQPTPLLTSSSAALESRPRAPPCYVTAAGDRSSRRREASLRGRAPYGDVTAARPAGAAMLRVLAAGA</sequence>
<organism evidence="2 3">
    <name type="scientific">Eschrichtius robustus</name>
    <name type="common">California gray whale</name>
    <name type="synonym">Eschrichtius gibbosus</name>
    <dbReference type="NCBI Taxonomy" id="9764"/>
    <lineage>
        <taxon>Eukaryota</taxon>
        <taxon>Metazoa</taxon>
        <taxon>Chordata</taxon>
        <taxon>Craniata</taxon>
        <taxon>Vertebrata</taxon>
        <taxon>Euteleostomi</taxon>
        <taxon>Mammalia</taxon>
        <taxon>Eutheria</taxon>
        <taxon>Laurasiatheria</taxon>
        <taxon>Artiodactyla</taxon>
        <taxon>Whippomorpha</taxon>
        <taxon>Cetacea</taxon>
        <taxon>Mysticeti</taxon>
        <taxon>Eschrichtiidae</taxon>
        <taxon>Eschrichtius</taxon>
    </lineage>
</organism>
<protein>
    <submittedName>
        <fullName evidence="2">Uncharacterized protein</fullName>
    </submittedName>
</protein>